<dbReference type="RefSeq" id="WP_233139190.1">
    <property type="nucleotide sequence ID" value="NZ_CP146991.1"/>
</dbReference>
<organism evidence="2 3">
    <name type="scientific">Sporomusa sphaeroides DSM 2875</name>
    <dbReference type="NCBI Taxonomy" id="1337886"/>
    <lineage>
        <taxon>Bacteria</taxon>
        <taxon>Bacillati</taxon>
        <taxon>Bacillota</taxon>
        <taxon>Negativicutes</taxon>
        <taxon>Selenomonadales</taxon>
        <taxon>Sporomusaceae</taxon>
        <taxon>Sporomusa</taxon>
    </lineage>
</organism>
<evidence type="ECO:0000259" key="1">
    <source>
        <dbReference type="Pfam" id="PF03869"/>
    </source>
</evidence>
<evidence type="ECO:0000313" key="2">
    <source>
        <dbReference type="EMBL" id="CVK20101.1"/>
    </source>
</evidence>
<comment type="caution">
    <text evidence="2">The sequence shown here is derived from an EMBL/GenBank/DDBJ whole genome shotgun (WGS) entry which is preliminary data.</text>
</comment>
<proteinExistence type="predicted"/>
<evidence type="ECO:0000313" key="3">
    <source>
        <dbReference type="Proteomes" id="UP000245702"/>
    </source>
</evidence>
<name>A0ABP2C8I4_9FIRM</name>
<dbReference type="SUPFAM" id="SSF47598">
    <property type="entry name" value="Ribbon-helix-helix"/>
    <property type="match status" value="1"/>
</dbReference>
<dbReference type="Pfam" id="PF03869">
    <property type="entry name" value="Arc"/>
    <property type="match status" value="1"/>
</dbReference>
<dbReference type="InterPro" id="IPR013321">
    <property type="entry name" value="Arc_rbn_hlx_hlx"/>
</dbReference>
<accession>A0ABP2C8I4</accession>
<gene>
    <name evidence="2" type="ORF">SSPH_02768</name>
</gene>
<keyword evidence="3" id="KW-1185">Reference proteome</keyword>
<feature type="domain" description="Arc-like DNA binding" evidence="1">
    <location>
        <begin position="3"/>
        <end position="39"/>
    </location>
</feature>
<dbReference type="EMBL" id="FCOW01000014">
    <property type="protein sequence ID" value="CVK20101.1"/>
    <property type="molecule type" value="Genomic_DNA"/>
</dbReference>
<dbReference type="InterPro" id="IPR010985">
    <property type="entry name" value="Ribbon_hlx_hlx"/>
</dbReference>
<protein>
    <recommendedName>
        <fullName evidence="1">Arc-like DNA binding domain-containing protein</fullName>
    </recommendedName>
</protein>
<sequence length="60" mass="6985">MSSNTSKFTLRIDQHILEKFRYIADNNFRTVNKELEMIIKAHIAAYETKNGAIKVDLNTK</sequence>
<dbReference type="Gene3D" id="1.10.1220.10">
    <property type="entry name" value="Met repressor-like"/>
    <property type="match status" value="1"/>
</dbReference>
<dbReference type="Proteomes" id="UP000245702">
    <property type="component" value="Unassembled WGS sequence"/>
</dbReference>
<dbReference type="InterPro" id="IPR005569">
    <property type="entry name" value="Arc_DNA-bd_dom"/>
</dbReference>
<reference evidence="2 3" key="1">
    <citation type="submission" date="2016-01" db="EMBL/GenBank/DDBJ databases">
        <authorList>
            <person name="Brown R."/>
        </authorList>
    </citation>
    <scope>NUCLEOTIDE SEQUENCE [LARGE SCALE GENOMIC DNA]</scope>
    <source>
        <strain evidence="2">Sporomusa sphaeroides DSM 2875</strain>
    </source>
</reference>